<keyword evidence="1" id="KW-0472">Membrane</keyword>
<evidence type="ECO:0000256" key="2">
    <source>
        <dbReference type="SAM" id="SignalP"/>
    </source>
</evidence>
<reference evidence="3 4" key="1">
    <citation type="submission" date="2018-11" db="EMBL/GenBank/DDBJ databases">
        <authorList>
            <person name="Mardanov A.V."/>
            <person name="Ravin N.V."/>
            <person name="Dedysh S.N."/>
        </authorList>
    </citation>
    <scope>NUCLEOTIDE SEQUENCE [LARGE SCALE GENOMIC DNA]</scope>
    <source>
        <strain evidence="3 4">AF10</strain>
    </source>
</reference>
<proteinExistence type="predicted"/>
<feature type="chain" id="PRO_5020246471" evidence="2">
    <location>
        <begin position="25"/>
        <end position="380"/>
    </location>
</feature>
<gene>
    <name evidence="3" type="ORF">GRAN_4581</name>
</gene>
<reference evidence="4" key="2">
    <citation type="submission" date="2019-02" db="EMBL/GenBank/DDBJ databases">
        <title>Granulicella sibirica sp. nov., a psychrotolerant acidobacterium isolated from an organic soil layer in forested tundra, West Siberia.</title>
        <authorList>
            <person name="Oshkin I.Y."/>
            <person name="Kulichevskaya I.S."/>
            <person name="Rijpstra W.I.C."/>
            <person name="Sinninghe Damste J.S."/>
            <person name="Rakitin A.L."/>
            <person name="Ravin N.V."/>
            <person name="Dedysh S.N."/>
        </authorList>
    </citation>
    <scope>NUCLEOTIDE SEQUENCE [LARGE SCALE GENOMIC DNA]</scope>
    <source>
        <strain evidence="4">AF10</strain>
    </source>
</reference>
<evidence type="ECO:0000256" key="1">
    <source>
        <dbReference type="SAM" id="Phobius"/>
    </source>
</evidence>
<dbReference type="OrthoDB" id="109092at2"/>
<evidence type="ECO:0000313" key="4">
    <source>
        <dbReference type="Proteomes" id="UP000289437"/>
    </source>
</evidence>
<sequence>MVSATKSRFFPTILLLAMSIPAITQSKLVEPPAPLLPSTLGDFTKTTPAEVGDGLGALPTLPDAAVLKEDGIKRYEHSDYSSGSGKGTITAYQFIDNSGATAALSYNRRQGATPTKHIGDDALTTPEGIVFQSGVNLVVAKFTTPPAKTADLLNELIAHLPKVAGPAAQPPLLPTYLPEKGLITGTPRYALGPAAYTAMGGVLPANILAFDKAGESVTAEYQTRIHAKGILTILLYPTPTIAGDEGRAIEAYFKANPVSTGVATIRREGPMLMLATGGFTPTEAQALVDNIHLRNELTWNKEKPAEFHAEVTKTASLLTSILVFCGVGALAAILLGFFLGFGRAGIRVLMGKPAASEPEFLRIDLSGKPNASLQSGETPH</sequence>
<dbReference type="AlphaFoldDB" id="A0A4Q0STI7"/>
<keyword evidence="1" id="KW-0812">Transmembrane</keyword>
<dbReference type="RefSeq" id="WP_128915195.1">
    <property type="nucleotide sequence ID" value="NZ_RDSM01000004.1"/>
</dbReference>
<dbReference type="Pfam" id="PF20244">
    <property type="entry name" value="DUF6599"/>
    <property type="match status" value="1"/>
</dbReference>
<evidence type="ECO:0000313" key="3">
    <source>
        <dbReference type="EMBL" id="RXH54285.1"/>
    </source>
</evidence>
<name>A0A4Q0STI7_9BACT</name>
<protein>
    <submittedName>
        <fullName evidence="3">Uncharacterized protein</fullName>
    </submittedName>
</protein>
<organism evidence="3 4">
    <name type="scientific">Granulicella sibirica</name>
    <dbReference type="NCBI Taxonomy" id="2479048"/>
    <lineage>
        <taxon>Bacteria</taxon>
        <taxon>Pseudomonadati</taxon>
        <taxon>Acidobacteriota</taxon>
        <taxon>Terriglobia</taxon>
        <taxon>Terriglobales</taxon>
        <taxon>Acidobacteriaceae</taxon>
        <taxon>Granulicella</taxon>
    </lineage>
</organism>
<dbReference type="EMBL" id="RDSM01000004">
    <property type="protein sequence ID" value="RXH54285.1"/>
    <property type="molecule type" value="Genomic_DNA"/>
</dbReference>
<keyword evidence="4" id="KW-1185">Reference proteome</keyword>
<accession>A0A4Q0STI7</accession>
<dbReference type="InterPro" id="IPR046534">
    <property type="entry name" value="DUF6599"/>
</dbReference>
<keyword evidence="1" id="KW-1133">Transmembrane helix</keyword>
<feature type="transmembrane region" description="Helical" evidence="1">
    <location>
        <begin position="317"/>
        <end position="342"/>
    </location>
</feature>
<dbReference type="Proteomes" id="UP000289437">
    <property type="component" value="Unassembled WGS sequence"/>
</dbReference>
<keyword evidence="2" id="KW-0732">Signal</keyword>
<comment type="caution">
    <text evidence="3">The sequence shown here is derived from an EMBL/GenBank/DDBJ whole genome shotgun (WGS) entry which is preliminary data.</text>
</comment>
<feature type="signal peptide" evidence="2">
    <location>
        <begin position="1"/>
        <end position="24"/>
    </location>
</feature>